<feature type="region of interest" description="Disordered" evidence="1">
    <location>
        <begin position="141"/>
        <end position="160"/>
    </location>
</feature>
<gene>
    <name evidence="2" type="ORF">CNECB9_1980003</name>
</gene>
<evidence type="ECO:0000256" key="1">
    <source>
        <dbReference type="SAM" id="MobiDB-lite"/>
    </source>
</evidence>
<evidence type="ECO:0000313" key="2">
    <source>
        <dbReference type="EMBL" id="SCU74743.1"/>
    </source>
</evidence>
<dbReference type="AlphaFoldDB" id="A0A1K0IBS3"/>
<accession>A0A1K0IBS3</accession>
<reference evidence="2" key="1">
    <citation type="submission" date="2016-09" db="EMBL/GenBank/DDBJ databases">
        <authorList>
            <person name="Capua I."/>
            <person name="De Benedictis P."/>
            <person name="Joannis T."/>
            <person name="Lombin L.H."/>
            <person name="Cattoli G."/>
        </authorList>
    </citation>
    <scope>NUCLEOTIDE SEQUENCE</scope>
    <source>
        <strain evidence="2">B9</strain>
    </source>
</reference>
<protein>
    <submittedName>
        <fullName evidence="2">Uncharacterized protein</fullName>
    </submittedName>
</protein>
<sequence length="569" mass="62526">MNGAVRCALGQVAVGQRHAGAAVGACGHQPLQEHAARVRRYIPVARHEIDPRLRRQVEAVDLDPAGIAARLQVVAVESGGGGLRRRRGQPVWEAVIGRLGQRHRPVWRGAAEADIGQVAAMRHLHAQQHVRGRGRHIVGNAPAHARGQRRHGVAERAQPGRQQRIEFKAVAAAPARDELVEDRIGLDPYWPAQQRIDVLERNAGQVRGQYDIQRFQRGRGRGGDAEARQPGIQLGCVQGHHDVRGSGAMRSVERFQRRQVKQFDAAILQPQQPARFQFAQRVVHGLARQAQHLRQLLLRDAHALRGLDLRQVAVAMRDRGQAPGDAGRRRQQLRFLDIVEGLARLGCQQLPEGLPPCRLLRQALLQAGARHMPQCRGADRARVVGARQAVEQADLAEPGAGLQQAEQRRLARFAAGVDLHGAAGDTIQAVETVAAGKERLAGHQPAQAAVIEQGLAQCGRQLAEPGAGTYGSKRIVARRHRARQDAGELRLRALRRARQSHAGLLSYGVVPGVSRDTQGHAATVRTVKNLTDRTVHAHYYKSTSRPPRSGRRPLRRRARTLAHYKETPP</sequence>
<name>A0A1K0IBS3_CUPNE</name>
<dbReference type="EMBL" id="FMSH01000110">
    <property type="protein sequence ID" value="SCU74743.1"/>
    <property type="molecule type" value="Genomic_DNA"/>
</dbReference>
<proteinExistence type="predicted"/>
<organism evidence="2">
    <name type="scientific">Cupriavidus necator</name>
    <name type="common">Alcaligenes eutrophus</name>
    <name type="synonym">Ralstonia eutropha</name>
    <dbReference type="NCBI Taxonomy" id="106590"/>
    <lineage>
        <taxon>Bacteria</taxon>
        <taxon>Pseudomonadati</taxon>
        <taxon>Pseudomonadota</taxon>
        <taxon>Betaproteobacteria</taxon>
        <taxon>Burkholderiales</taxon>
        <taxon>Burkholderiaceae</taxon>
        <taxon>Cupriavidus</taxon>
    </lineage>
</organism>